<dbReference type="OMA" id="LVWIVTT"/>
<evidence type="ECO:0000256" key="11">
    <source>
        <dbReference type="ARBA" id="ARBA00023170"/>
    </source>
</evidence>
<dbReference type="GO" id="GO:0005741">
    <property type="term" value="C:mitochondrial outer membrane"/>
    <property type="evidence" value="ECO:0007669"/>
    <property type="project" value="UniProtKB-SubCell"/>
</dbReference>
<dbReference type="PANTHER" id="PTHR12504:SF0">
    <property type="entry name" value="MITOCHONDRIAL IMPORT RECEPTOR SUBUNIT TOM22 HOMOLOG"/>
    <property type="match status" value="1"/>
</dbReference>
<evidence type="ECO:0000256" key="5">
    <source>
        <dbReference type="ARBA" id="ARBA00022787"/>
    </source>
</evidence>
<keyword evidence="8" id="KW-0811">Translocation</keyword>
<evidence type="ECO:0000256" key="8">
    <source>
        <dbReference type="ARBA" id="ARBA00023010"/>
    </source>
</evidence>
<reference evidence="14" key="2">
    <citation type="submission" date="2009-11" db="EMBL/GenBank/DDBJ databases">
        <title>The Genome Sequence of Allomyces macrogynus strain ATCC 38327.</title>
        <authorList>
            <consortium name="The Broad Institute Genome Sequencing Platform"/>
            <person name="Russ C."/>
            <person name="Cuomo C."/>
            <person name="Shea T."/>
            <person name="Young S.K."/>
            <person name="Zeng Q."/>
            <person name="Koehrsen M."/>
            <person name="Haas B."/>
            <person name="Borodovsky M."/>
            <person name="Guigo R."/>
            <person name="Alvarado L."/>
            <person name="Berlin A."/>
            <person name="Borenstein D."/>
            <person name="Chen Z."/>
            <person name="Engels R."/>
            <person name="Freedman E."/>
            <person name="Gellesch M."/>
            <person name="Goldberg J."/>
            <person name="Griggs A."/>
            <person name="Gujja S."/>
            <person name="Heiman D."/>
            <person name="Hepburn T."/>
            <person name="Howarth C."/>
            <person name="Jen D."/>
            <person name="Larson L."/>
            <person name="Lewis B."/>
            <person name="Mehta T."/>
            <person name="Park D."/>
            <person name="Pearson M."/>
            <person name="Roberts A."/>
            <person name="Saif S."/>
            <person name="Shenoy N."/>
            <person name="Sisk P."/>
            <person name="Stolte C."/>
            <person name="Sykes S."/>
            <person name="Walk T."/>
            <person name="White J."/>
            <person name="Yandava C."/>
            <person name="Burger G."/>
            <person name="Gray M.W."/>
            <person name="Holland P.W.H."/>
            <person name="King N."/>
            <person name="Lang F.B.F."/>
            <person name="Roger A.J."/>
            <person name="Ruiz-Trillo I."/>
            <person name="Lander E."/>
            <person name="Nusbaum C."/>
        </authorList>
    </citation>
    <scope>NUCLEOTIDE SEQUENCE [LARGE SCALE GENOMIC DNA]</scope>
    <source>
        <strain evidence="14">ATCC 38327</strain>
    </source>
</reference>
<evidence type="ECO:0000256" key="3">
    <source>
        <dbReference type="ARBA" id="ARBA00022448"/>
    </source>
</evidence>
<name>A0A0L0TCV7_ALLM3</name>
<sequence>MVKLSNYQEDLDGVDSADEYQTTDYGSDAESDYSVADEGLLDRIAALKDIVAPETRYAISSKVASAASFGKAAAKFLGNAAWVISTTALIMLAPLVMELEKETQMVMFEKEQQMRDQSAQQVRTARSSWSAWPTVADPCFSIAGRCSARRAVPPFPACPGAPAGARPAAGLVPPGF</sequence>
<reference evidence="13 14" key="1">
    <citation type="submission" date="2009-11" db="EMBL/GenBank/DDBJ databases">
        <title>Annotation of Allomyces macrogynus ATCC 38327.</title>
        <authorList>
            <consortium name="The Broad Institute Genome Sequencing Platform"/>
            <person name="Russ C."/>
            <person name="Cuomo C."/>
            <person name="Burger G."/>
            <person name="Gray M.W."/>
            <person name="Holland P.W.H."/>
            <person name="King N."/>
            <person name="Lang F.B.F."/>
            <person name="Roger A.J."/>
            <person name="Ruiz-Trillo I."/>
            <person name="Young S.K."/>
            <person name="Zeng Q."/>
            <person name="Gargeya S."/>
            <person name="Fitzgerald M."/>
            <person name="Haas B."/>
            <person name="Abouelleil A."/>
            <person name="Alvarado L."/>
            <person name="Arachchi H.M."/>
            <person name="Berlin A."/>
            <person name="Chapman S.B."/>
            <person name="Gearin G."/>
            <person name="Goldberg J."/>
            <person name="Griggs A."/>
            <person name="Gujja S."/>
            <person name="Hansen M."/>
            <person name="Heiman D."/>
            <person name="Howarth C."/>
            <person name="Larimer J."/>
            <person name="Lui A."/>
            <person name="MacDonald P.J.P."/>
            <person name="McCowen C."/>
            <person name="Montmayeur A."/>
            <person name="Murphy C."/>
            <person name="Neiman D."/>
            <person name="Pearson M."/>
            <person name="Priest M."/>
            <person name="Roberts A."/>
            <person name="Saif S."/>
            <person name="Shea T."/>
            <person name="Sisk P."/>
            <person name="Stolte C."/>
            <person name="Sykes S."/>
            <person name="Wortman J."/>
            <person name="Nusbaum C."/>
            <person name="Birren B."/>
        </authorList>
    </citation>
    <scope>NUCLEOTIDE SEQUENCE [LARGE SCALE GENOMIC DNA]</scope>
    <source>
        <strain evidence="13 14">ATCC 38327</strain>
    </source>
</reference>
<keyword evidence="10 12" id="KW-0472">Membrane</keyword>
<organism evidence="13 14">
    <name type="scientific">Allomyces macrogynus (strain ATCC 38327)</name>
    <name type="common">Allomyces javanicus var. macrogynus</name>
    <dbReference type="NCBI Taxonomy" id="578462"/>
    <lineage>
        <taxon>Eukaryota</taxon>
        <taxon>Fungi</taxon>
        <taxon>Fungi incertae sedis</taxon>
        <taxon>Blastocladiomycota</taxon>
        <taxon>Blastocladiomycetes</taxon>
        <taxon>Blastocladiales</taxon>
        <taxon>Blastocladiaceae</taxon>
        <taxon>Allomyces</taxon>
    </lineage>
</organism>
<evidence type="ECO:0000256" key="7">
    <source>
        <dbReference type="ARBA" id="ARBA00022989"/>
    </source>
</evidence>
<gene>
    <name evidence="13" type="ORF">AMAG_16554</name>
</gene>
<dbReference type="eggNOG" id="KOG4111">
    <property type="taxonomic scope" value="Eukaryota"/>
</dbReference>
<keyword evidence="6" id="KW-0653">Protein transport</keyword>
<evidence type="ECO:0000256" key="1">
    <source>
        <dbReference type="ARBA" id="ARBA00004572"/>
    </source>
</evidence>
<dbReference type="Pfam" id="PF04281">
    <property type="entry name" value="Tom22"/>
    <property type="match status" value="1"/>
</dbReference>
<dbReference type="Proteomes" id="UP000054350">
    <property type="component" value="Unassembled WGS sequence"/>
</dbReference>
<evidence type="ECO:0000256" key="12">
    <source>
        <dbReference type="SAM" id="Phobius"/>
    </source>
</evidence>
<dbReference type="OrthoDB" id="10016939at2759"/>
<proteinExistence type="inferred from homology"/>
<evidence type="ECO:0000256" key="9">
    <source>
        <dbReference type="ARBA" id="ARBA00023128"/>
    </source>
</evidence>
<keyword evidence="7 12" id="KW-1133">Transmembrane helix</keyword>
<feature type="transmembrane region" description="Helical" evidence="12">
    <location>
        <begin position="76"/>
        <end position="97"/>
    </location>
</feature>
<comment type="similarity">
    <text evidence="2">Belongs to the Tom22 family.</text>
</comment>
<keyword evidence="11" id="KW-0675">Receptor</keyword>
<dbReference type="AlphaFoldDB" id="A0A0L0TCV7"/>
<dbReference type="PANTHER" id="PTHR12504">
    <property type="entry name" value="MITOCHONDRIAL IMPORT RECEPTOR SUBUNIT TOM22"/>
    <property type="match status" value="1"/>
</dbReference>
<accession>A0A0L0TCV7</accession>
<evidence type="ECO:0000313" key="14">
    <source>
        <dbReference type="Proteomes" id="UP000054350"/>
    </source>
</evidence>
<dbReference type="EMBL" id="GG745380">
    <property type="protein sequence ID" value="KNE72511.1"/>
    <property type="molecule type" value="Genomic_DNA"/>
</dbReference>
<keyword evidence="4 12" id="KW-0812">Transmembrane</keyword>
<keyword evidence="3" id="KW-0813">Transport</keyword>
<keyword evidence="14" id="KW-1185">Reference proteome</keyword>
<protein>
    <recommendedName>
        <fullName evidence="15">Mitochondrial import receptor subunit tom22</fullName>
    </recommendedName>
</protein>
<evidence type="ECO:0000256" key="10">
    <source>
        <dbReference type="ARBA" id="ARBA00023136"/>
    </source>
</evidence>
<evidence type="ECO:0000256" key="4">
    <source>
        <dbReference type="ARBA" id="ARBA00022692"/>
    </source>
</evidence>
<evidence type="ECO:0000256" key="2">
    <source>
        <dbReference type="ARBA" id="ARBA00009874"/>
    </source>
</evidence>
<dbReference type="STRING" id="578462.A0A0L0TCV7"/>
<keyword evidence="5" id="KW-1000">Mitochondrion outer membrane</keyword>
<evidence type="ECO:0000256" key="6">
    <source>
        <dbReference type="ARBA" id="ARBA00022927"/>
    </source>
</evidence>
<dbReference type="CDD" id="cd22884">
    <property type="entry name" value="TOM22"/>
    <property type="match status" value="1"/>
</dbReference>
<keyword evidence="9" id="KW-0496">Mitochondrion</keyword>
<dbReference type="VEuPathDB" id="FungiDB:AMAG_16554"/>
<comment type="subcellular location">
    <subcellularLocation>
        <location evidence="1">Mitochondrion outer membrane</location>
        <topology evidence="1">Single-pass membrane protein</topology>
    </subcellularLocation>
</comment>
<evidence type="ECO:0000313" key="13">
    <source>
        <dbReference type="EMBL" id="KNE72511.1"/>
    </source>
</evidence>
<evidence type="ECO:0008006" key="15">
    <source>
        <dbReference type="Google" id="ProtNLM"/>
    </source>
</evidence>
<dbReference type="GO" id="GO:0006886">
    <property type="term" value="P:intracellular protein transport"/>
    <property type="evidence" value="ECO:0007669"/>
    <property type="project" value="InterPro"/>
</dbReference>
<dbReference type="InterPro" id="IPR005683">
    <property type="entry name" value="Tom22"/>
</dbReference>